<evidence type="ECO:0000313" key="2">
    <source>
        <dbReference type="Proteomes" id="UP000566819"/>
    </source>
</evidence>
<evidence type="ECO:0000313" key="1">
    <source>
        <dbReference type="EMBL" id="KAF4636055.1"/>
    </source>
</evidence>
<name>A0A8H4RVX6_9HELO</name>
<reference evidence="1 2" key="1">
    <citation type="submission" date="2020-03" db="EMBL/GenBank/DDBJ databases">
        <title>Draft Genome Sequence of Cudoniella acicularis.</title>
        <authorList>
            <person name="Buettner E."/>
            <person name="Kellner H."/>
        </authorList>
    </citation>
    <scope>NUCLEOTIDE SEQUENCE [LARGE SCALE GENOMIC DNA]</scope>
    <source>
        <strain evidence="1 2">DSM 108380</strain>
    </source>
</reference>
<comment type="caution">
    <text evidence="1">The sequence shown here is derived from an EMBL/GenBank/DDBJ whole genome shotgun (WGS) entry which is preliminary data.</text>
</comment>
<dbReference type="PANTHER" id="PTHR33112:SF16">
    <property type="entry name" value="HETEROKARYON INCOMPATIBILITY DOMAIN-CONTAINING PROTEIN"/>
    <property type="match status" value="1"/>
</dbReference>
<dbReference type="Proteomes" id="UP000566819">
    <property type="component" value="Unassembled WGS sequence"/>
</dbReference>
<accession>A0A8H4RVX6</accession>
<protein>
    <submittedName>
        <fullName evidence="1">Uncharacterized protein</fullName>
    </submittedName>
</protein>
<dbReference type="PANTHER" id="PTHR33112">
    <property type="entry name" value="DOMAIN PROTEIN, PUTATIVE-RELATED"/>
    <property type="match status" value="1"/>
</dbReference>
<dbReference type="OrthoDB" id="5362512at2759"/>
<dbReference type="EMBL" id="JAAMPI010000085">
    <property type="protein sequence ID" value="KAF4636055.1"/>
    <property type="molecule type" value="Genomic_DNA"/>
</dbReference>
<sequence>MVRVYSIRKLTRRSDKLPAISGIAAIVSEKISSPYVVGLWKDTLLFDLQWETFPSISKEQHRLLRASRTYLAPTFSWVSIDSQTEYDHGGGKFKPIDNDVVADTIIVDVQITLKGLNPLGEVVDVFLILEGLLVSATLSDWESRSVGNREGLWYELKHGSKTEIMQADLPLTEGVCINSLGRLEPTVKRASHEDMILHTEKSPVWCLSVFHRLDGSRFVLILGLSARVPGAYERLGISHFLSTSSFQGGESLPSSRFDDACRATVKIV</sequence>
<gene>
    <name evidence="1" type="ORF">G7Y89_g2026</name>
</gene>
<keyword evidence="2" id="KW-1185">Reference proteome</keyword>
<organism evidence="1 2">
    <name type="scientific">Cudoniella acicularis</name>
    <dbReference type="NCBI Taxonomy" id="354080"/>
    <lineage>
        <taxon>Eukaryota</taxon>
        <taxon>Fungi</taxon>
        <taxon>Dikarya</taxon>
        <taxon>Ascomycota</taxon>
        <taxon>Pezizomycotina</taxon>
        <taxon>Leotiomycetes</taxon>
        <taxon>Helotiales</taxon>
        <taxon>Tricladiaceae</taxon>
        <taxon>Cudoniella</taxon>
    </lineage>
</organism>
<proteinExistence type="predicted"/>
<dbReference type="AlphaFoldDB" id="A0A8H4RVX6"/>